<feature type="region of interest" description="Disordered" evidence="1">
    <location>
        <begin position="1"/>
        <end position="94"/>
    </location>
</feature>
<proteinExistence type="predicted"/>
<feature type="compositionally biased region" description="Polar residues" evidence="1">
    <location>
        <begin position="1"/>
        <end position="10"/>
    </location>
</feature>
<dbReference type="AlphaFoldDB" id="A0A7N0U7W9"/>
<dbReference type="PANTHER" id="PTHR33193:SF13">
    <property type="entry name" value="EXPRESSED PROTEIN"/>
    <property type="match status" value="1"/>
</dbReference>
<name>A0A7N0U7W9_KALFE</name>
<evidence type="ECO:0000313" key="2">
    <source>
        <dbReference type="EnsemblPlants" id="Kaladp0057s0130.1.v1.1.CDS.1"/>
    </source>
</evidence>
<dbReference type="Gramene" id="Kaladp0057s0130.1.v1.1">
    <property type="protein sequence ID" value="Kaladp0057s0130.1.v1.1.CDS.1"/>
    <property type="gene ID" value="Kaladp0057s0130.v1.1"/>
</dbReference>
<dbReference type="OMA" id="THANGYF"/>
<feature type="compositionally biased region" description="Low complexity" evidence="1">
    <location>
        <begin position="75"/>
        <end position="93"/>
    </location>
</feature>
<dbReference type="PANTHER" id="PTHR33193">
    <property type="entry name" value="DOMAIN PROTEIN, PUTATIVE (DUF3511)-RELATED"/>
    <property type="match status" value="1"/>
</dbReference>
<keyword evidence="3" id="KW-1185">Reference proteome</keyword>
<evidence type="ECO:0000313" key="3">
    <source>
        <dbReference type="Proteomes" id="UP000594263"/>
    </source>
</evidence>
<dbReference type="Proteomes" id="UP000594263">
    <property type="component" value="Unplaced"/>
</dbReference>
<dbReference type="Pfam" id="PF12023">
    <property type="entry name" value="DUF3511"/>
    <property type="match status" value="1"/>
</dbReference>
<protein>
    <recommendedName>
        <fullName evidence="4">DUF3511 domain protein</fullName>
    </recommendedName>
</protein>
<evidence type="ECO:0000256" key="1">
    <source>
        <dbReference type="SAM" id="MobiDB-lite"/>
    </source>
</evidence>
<sequence>MDAVQSTYRSYTGGGGGGGRSLEIVTTNPNPYRPSNDLFNHPPRHHLHLDAALPSPRSRPQPTPRKSKKHHQVVSSSSSSSAAPSSASWWSSPEMKRKRRVVKYKMYAAEGKMKSTVRNGFRWIKRKCKKIVLGINV</sequence>
<organism evidence="2 3">
    <name type="scientific">Kalanchoe fedtschenkoi</name>
    <name type="common">Lavender scallops</name>
    <name type="synonym">South American air plant</name>
    <dbReference type="NCBI Taxonomy" id="63787"/>
    <lineage>
        <taxon>Eukaryota</taxon>
        <taxon>Viridiplantae</taxon>
        <taxon>Streptophyta</taxon>
        <taxon>Embryophyta</taxon>
        <taxon>Tracheophyta</taxon>
        <taxon>Spermatophyta</taxon>
        <taxon>Magnoliopsida</taxon>
        <taxon>eudicotyledons</taxon>
        <taxon>Gunneridae</taxon>
        <taxon>Pentapetalae</taxon>
        <taxon>Saxifragales</taxon>
        <taxon>Crassulaceae</taxon>
        <taxon>Kalanchoe</taxon>
    </lineage>
</organism>
<dbReference type="EnsemblPlants" id="Kaladp0057s0130.1.v1.1">
    <property type="protein sequence ID" value="Kaladp0057s0130.1.v1.1.CDS.1"/>
    <property type="gene ID" value="Kaladp0057s0130.v1.1"/>
</dbReference>
<evidence type="ECO:0008006" key="4">
    <source>
        <dbReference type="Google" id="ProtNLM"/>
    </source>
</evidence>
<reference evidence="2" key="1">
    <citation type="submission" date="2021-01" db="UniProtKB">
        <authorList>
            <consortium name="EnsemblPlants"/>
        </authorList>
    </citation>
    <scope>IDENTIFICATION</scope>
</reference>
<accession>A0A7N0U7W9</accession>
<dbReference type="InterPro" id="IPR021899">
    <property type="entry name" value="DUF3511"/>
</dbReference>